<evidence type="ECO:0000313" key="2">
    <source>
        <dbReference type="Proteomes" id="UP000308382"/>
    </source>
</evidence>
<proteinExistence type="predicted"/>
<dbReference type="AlphaFoldDB" id="A0A5R8M410"/>
<dbReference type="OrthoDB" id="1491948at2"/>
<comment type="caution">
    <text evidence="1">The sequence shown here is derived from an EMBL/GenBank/DDBJ whole genome shotgun (WGS) entry which is preliminary data.</text>
</comment>
<name>A0A5R8M410_9FLAO</name>
<keyword evidence="2" id="KW-1185">Reference proteome</keyword>
<dbReference type="RefSeq" id="WP_138258793.1">
    <property type="nucleotide sequence ID" value="NZ_VBUK01000007.1"/>
</dbReference>
<sequence>MAIRIKSGNRHNLDTILERLVKLVRVEDGILVYNDAFDHHHLNWMLHSLIEFGESISDNSKTKILNKAISTILKEQNHEKEYFIEKINHYLGEHNNQKIKTYYLLAGLSISGLPFRKIKISDSTLRIHGKGFPKIFRKARIKSIIVNRFNTDHPNFLKISLSCDSKNFQDAYKLGIEIFEVFRAFICLLLNKSIQIRFGRNNTKAINEIFATELFTLHNEEGNCPDEKYYWFNSYPKEIAIFDPENGMENIKKPLKAYIRSFNKCKPKHQTTLKKALNIYVTAFDEENKHLCFIKAWTVLETLTNTDQNDLLIKRVSSIFKNKEFVKQDLECLREFRNEFVHQGSHQSDPLVACFRVQKYIRTLVNFNLNYAGFLNNINESALFLDNFTPDLRDLKNRKRILERAITLKSKI</sequence>
<reference evidence="1 2" key="1">
    <citation type="journal article" date="2017" name="Int. J. Syst. Evol. Microbiol.">
        <title>Maripseudobacter aurantiacus gen. nov., sp. nov., a novel member of the family Flavobacteriaceae isolated from a sedimentation basin.</title>
        <authorList>
            <person name="Chen C."/>
            <person name="Su Y."/>
            <person name="Tao T."/>
            <person name="Fu G."/>
            <person name="Zhang C."/>
            <person name="Sun C."/>
            <person name="Zhang X."/>
            <person name="Wu M."/>
        </authorList>
    </citation>
    <scope>NUCLEOTIDE SEQUENCE [LARGE SCALE GENOMIC DNA]</scope>
    <source>
        <strain evidence="2">CDA4</strain>
    </source>
</reference>
<organism evidence="1 2">
    <name type="scientific">Maribacter aurantiacus</name>
    <dbReference type="NCBI Taxonomy" id="1882343"/>
    <lineage>
        <taxon>Bacteria</taxon>
        <taxon>Pseudomonadati</taxon>
        <taxon>Bacteroidota</taxon>
        <taxon>Flavobacteriia</taxon>
        <taxon>Flavobacteriales</taxon>
        <taxon>Flavobacteriaceae</taxon>
        <taxon>Maribacter</taxon>
    </lineage>
</organism>
<protein>
    <submittedName>
        <fullName evidence="1">Uncharacterized protein</fullName>
    </submittedName>
</protein>
<gene>
    <name evidence="1" type="ORF">FEK29_12595</name>
</gene>
<accession>A0A5R8M410</accession>
<dbReference type="EMBL" id="VBUK01000007">
    <property type="protein sequence ID" value="TLF44265.1"/>
    <property type="molecule type" value="Genomic_DNA"/>
</dbReference>
<evidence type="ECO:0000313" key="1">
    <source>
        <dbReference type="EMBL" id="TLF44265.1"/>
    </source>
</evidence>
<dbReference type="Proteomes" id="UP000308382">
    <property type="component" value="Unassembled WGS sequence"/>
</dbReference>